<dbReference type="EMBL" id="CP000113">
    <property type="protein sequence ID" value="ABF89088.1"/>
    <property type="molecule type" value="Genomic_DNA"/>
</dbReference>
<dbReference type="Proteomes" id="UP000002402">
    <property type="component" value="Chromosome"/>
</dbReference>
<proteinExistence type="predicted"/>
<sequence length="129" mass="14022">MRTTPSATTFLNVDLEIRSPHRLEGLVRALAPGAFALHEEPHFACLELASWPTSVESALMEFVGLIQALPEEARAAWDGCTQRRFDIGIHVGLEPHSSAFPVPELVVQQLASVGAELAFTVYAPETTGR</sequence>
<keyword evidence="2" id="KW-1185">Reference proteome</keyword>
<accession>Q1D0J4</accession>
<name>Q1D0J4_MYXXD</name>
<evidence type="ECO:0008006" key="3">
    <source>
        <dbReference type="Google" id="ProtNLM"/>
    </source>
</evidence>
<organism evidence="1 2">
    <name type="scientific">Myxococcus xanthus (strain DK1622)</name>
    <dbReference type="NCBI Taxonomy" id="246197"/>
    <lineage>
        <taxon>Bacteria</taxon>
        <taxon>Pseudomonadati</taxon>
        <taxon>Myxococcota</taxon>
        <taxon>Myxococcia</taxon>
        <taxon>Myxococcales</taxon>
        <taxon>Cystobacterineae</taxon>
        <taxon>Myxococcaceae</taxon>
        <taxon>Myxococcus</taxon>
    </lineage>
</organism>
<dbReference type="EnsemblBacteria" id="ABF89088">
    <property type="protein sequence ID" value="ABF89088"/>
    <property type="gene ID" value="MXAN_5691"/>
</dbReference>
<dbReference type="AlphaFoldDB" id="Q1D0J4"/>
<dbReference type="HOGENOM" id="CLU_152355_0_0_7"/>
<dbReference type="KEGG" id="mxa:MXAN_5691"/>
<protein>
    <recommendedName>
        <fullName evidence="3">DUF4279 domain-containing protein</fullName>
    </recommendedName>
</protein>
<evidence type="ECO:0000313" key="2">
    <source>
        <dbReference type="Proteomes" id="UP000002402"/>
    </source>
</evidence>
<evidence type="ECO:0000313" key="1">
    <source>
        <dbReference type="EMBL" id="ABF89088.1"/>
    </source>
</evidence>
<reference evidence="1 2" key="1">
    <citation type="journal article" date="2006" name="Proc. Natl. Acad. Sci. U.S.A.">
        <title>Evolution of sensory complexity recorded in a myxobacterial genome.</title>
        <authorList>
            <person name="Goldman B.S."/>
            <person name="Nierman W.C."/>
            <person name="Kaiser D."/>
            <person name="Slater S.C."/>
            <person name="Durkin A.S."/>
            <person name="Eisen J.A."/>
            <person name="Ronning C.M."/>
            <person name="Barbazuk W.B."/>
            <person name="Blanchard M."/>
            <person name="Field C."/>
            <person name="Halling C."/>
            <person name="Hinkle G."/>
            <person name="Iartchuk O."/>
            <person name="Kim H.S."/>
            <person name="Mackenzie C."/>
            <person name="Madupu R."/>
            <person name="Miller N."/>
            <person name="Shvartsbeyn A."/>
            <person name="Sullivan S.A."/>
            <person name="Vaudin M."/>
            <person name="Wiegand R."/>
            <person name="Kaplan H.B."/>
        </authorList>
    </citation>
    <scope>NUCLEOTIDE SEQUENCE [LARGE SCALE GENOMIC DNA]</scope>
    <source>
        <strain evidence="2">DK1622</strain>
    </source>
</reference>
<gene>
    <name evidence="1" type="ordered locus">MXAN_5691</name>
</gene>